<dbReference type="RefSeq" id="WP_397020596.1">
    <property type="nucleotide sequence ID" value="NZ_JBITMB010000003.1"/>
</dbReference>
<dbReference type="EMBL" id="JBITMB010000003">
    <property type="protein sequence ID" value="MFI7440796.1"/>
    <property type="molecule type" value="Genomic_DNA"/>
</dbReference>
<proteinExistence type="predicted"/>
<evidence type="ECO:0000313" key="2">
    <source>
        <dbReference type="Proteomes" id="UP001612928"/>
    </source>
</evidence>
<dbReference type="Proteomes" id="UP001612928">
    <property type="component" value="Unassembled WGS sequence"/>
</dbReference>
<gene>
    <name evidence="1" type="ORF">ACIBP5_12650</name>
</gene>
<comment type="caution">
    <text evidence="1">The sequence shown here is derived from an EMBL/GenBank/DDBJ whole genome shotgun (WGS) entry which is preliminary data.</text>
</comment>
<organism evidence="1 2">
    <name type="scientific">Nonomuraea indica</name>
    <dbReference type="NCBI Taxonomy" id="1581193"/>
    <lineage>
        <taxon>Bacteria</taxon>
        <taxon>Bacillati</taxon>
        <taxon>Actinomycetota</taxon>
        <taxon>Actinomycetes</taxon>
        <taxon>Streptosporangiales</taxon>
        <taxon>Streptosporangiaceae</taxon>
        <taxon>Nonomuraea</taxon>
    </lineage>
</organism>
<name>A0ABW8A1Z3_9ACTN</name>
<reference evidence="1 2" key="1">
    <citation type="submission" date="2024-10" db="EMBL/GenBank/DDBJ databases">
        <title>The Natural Products Discovery Center: Release of the First 8490 Sequenced Strains for Exploring Actinobacteria Biosynthetic Diversity.</title>
        <authorList>
            <person name="Kalkreuter E."/>
            <person name="Kautsar S.A."/>
            <person name="Yang D."/>
            <person name="Bader C.D."/>
            <person name="Teijaro C.N."/>
            <person name="Fluegel L."/>
            <person name="Davis C.M."/>
            <person name="Simpson J.R."/>
            <person name="Lauterbach L."/>
            <person name="Steele A.D."/>
            <person name="Gui C."/>
            <person name="Meng S."/>
            <person name="Li G."/>
            <person name="Viehrig K."/>
            <person name="Ye F."/>
            <person name="Su P."/>
            <person name="Kiefer A.F."/>
            <person name="Nichols A."/>
            <person name="Cepeda A.J."/>
            <person name="Yan W."/>
            <person name="Fan B."/>
            <person name="Jiang Y."/>
            <person name="Adhikari A."/>
            <person name="Zheng C.-J."/>
            <person name="Schuster L."/>
            <person name="Cowan T.M."/>
            <person name="Smanski M.J."/>
            <person name="Chevrette M.G."/>
            <person name="De Carvalho L.P.S."/>
            <person name="Shen B."/>
        </authorList>
    </citation>
    <scope>NUCLEOTIDE SEQUENCE [LARGE SCALE GENOMIC DNA]</scope>
    <source>
        <strain evidence="1 2">NPDC049503</strain>
    </source>
</reference>
<sequence length="95" mass="10267">MTGYSYTTISIDTGEEPRITVALHPDASARVAYYPTNSSRPFIDIEHAGARVIIGTGPDAKVTEQHVTFARHLLDAAAAFLADCERLHAEQRAAA</sequence>
<protein>
    <recommendedName>
        <fullName evidence="3">DUF1876 domain-containing protein</fullName>
    </recommendedName>
</protein>
<evidence type="ECO:0000313" key="1">
    <source>
        <dbReference type="EMBL" id="MFI7440796.1"/>
    </source>
</evidence>
<accession>A0ABW8A1Z3</accession>
<keyword evidence="2" id="KW-1185">Reference proteome</keyword>
<evidence type="ECO:0008006" key="3">
    <source>
        <dbReference type="Google" id="ProtNLM"/>
    </source>
</evidence>